<dbReference type="Gene3D" id="3.40.50.300">
    <property type="entry name" value="P-loop containing nucleotide triphosphate hydrolases"/>
    <property type="match status" value="1"/>
</dbReference>
<keyword evidence="2" id="KW-1185">Reference proteome</keyword>
<proteinExistence type="predicted"/>
<dbReference type="EMBL" id="VOIH02000003">
    <property type="protein sequence ID" value="KAF3451347.1"/>
    <property type="molecule type" value="Genomic_DNA"/>
</dbReference>
<dbReference type="AlphaFoldDB" id="A0A8K0HEZ0"/>
<dbReference type="InterPro" id="IPR027417">
    <property type="entry name" value="P-loop_NTPase"/>
</dbReference>
<protein>
    <submittedName>
        <fullName evidence="1">Uncharacterized protein</fullName>
    </submittedName>
</protein>
<name>A0A8K0HEZ0_9ROSA</name>
<dbReference type="Proteomes" id="UP000796880">
    <property type="component" value="Unassembled WGS sequence"/>
</dbReference>
<organism evidence="1 2">
    <name type="scientific">Rhamnella rubrinervis</name>
    <dbReference type="NCBI Taxonomy" id="2594499"/>
    <lineage>
        <taxon>Eukaryota</taxon>
        <taxon>Viridiplantae</taxon>
        <taxon>Streptophyta</taxon>
        <taxon>Embryophyta</taxon>
        <taxon>Tracheophyta</taxon>
        <taxon>Spermatophyta</taxon>
        <taxon>Magnoliopsida</taxon>
        <taxon>eudicotyledons</taxon>
        <taxon>Gunneridae</taxon>
        <taxon>Pentapetalae</taxon>
        <taxon>rosids</taxon>
        <taxon>fabids</taxon>
        <taxon>Rosales</taxon>
        <taxon>Rhamnaceae</taxon>
        <taxon>rhamnoid group</taxon>
        <taxon>Rhamneae</taxon>
        <taxon>Rhamnella</taxon>
    </lineage>
</organism>
<sequence>MPMKESIQLPNIVVVGYQSSSKFSVLESLAGISLPRGYCAYTKQTVPIDEAHISEAITLVTNEITGNGERTLSVVSKEDKAPEGLLEKVTVDYNKAFVTEATVAFMQITGLVKESLRKVLLRDEFDEYPKDRHMDCIAHLIEMLNMFSNQLHNSIENDLVHYFLMEKIRILEEYKEIGLLNFLPHTAFCKERLKVSNIPIDFVGKLWVYIEEVVIITLVEDYYQLQLSIES</sequence>
<evidence type="ECO:0000313" key="1">
    <source>
        <dbReference type="EMBL" id="KAF3451347.1"/>
    </source>
</evidence>
<dbReference type="InterPro" id="IPR022812">
    <property type="entry name" value="Dynamin"/>
</dbReference>
<accession>A0A8K0HEZ0</accession>
<evidence type="ECO:0000313" key="2">
    <source>
        <dbReference type="Proteomes" id="UP000796880"/>
    </source>
</evidence>
<comment type="caution">
    <text evidence="1">The sequence shown here is derived from an EMBL/GenBank/DDBJ whole genome shotgun (WGS) entry which is preliminary data.</text>
</comment>
<reference evidence="1" key="1">
    <citation type="submission" date="2020-03" db="EMBL/GenBank/DDBJ databases">
        <title>A high-quality chromosome-level genome assembly of a woody plant with both climbing and erect habits, Rhamnella rubrinervis.</title>
        <authorList>
            <person name="Lu Z."/>
            <person name="Yang Y."/>
            <person name="Zhu X."/>
            <person name="Sun Y."/>
        </authorList>
    </citation>
    <scope>NUCLEOTIDE SEQUENCE</scope>
    <source>
        <strain evidence="1">BYM</strain>
        <tissue evidence="1">Leaf</tissue>
    </source>
</reference>
<dbReference type="PRINTS" id="PR00195">
    <property type="entry name" value="DYNAMIN"/>
</dbReference>
<gene>
    <name evidence="1" type="ORF">FNV43_RR07442</name>
</gene>
<dbReference type="OrthoDB" id="1724748at2759"/>